<dbReference type="PANTHER" id="PTHR30537">
    <property type="entry name" value="HTH-TYPE TRANSCRIPTIONAL REGULATOR"/>
    <property type="match status" value="1"/>
</dbReference>
<comment type="caution">
    <text evidence="6">The sequence shown here is derived from an EMBL/GenBank/DDBJ whole genome shotgun (WGS) entry which is preliminary data.</text>
</comment>
<reference evidence="7" key="1">
    <citation type="journal article" date="2019" name="Int. J. Syst. Evol. Microbiol.">
        <title>The Global Catalogue of Microorganisms (GCM) 10K type strain sequencing project: providing services to taxonomists for standard genome sequencing and annotation.</title>
        <authorList>
            <consortium name="The Broad Institute Genomics Platform"/>
            <consortium name="The Broad Institute Genome Sequencing Center for Infectious Disease"/>
            <person name="Wu L."/>
            <person name="Ma J."/>
        </authorList>
    </citation>
    <scope>NUCLEOTIDE SEQUENCE [LARGE SCALE GENOMIC DNA]</scope>
    <source>
        <strain evidence="7">JCM 17551</strain>
    </source>
</reference>
<dbReference type="Proteomes" id="UP001501565">
    <property type="component" value="Unassembled WGS sequence"/>
</dbReference>
<proteinExistence type="inferred from homology"/>
<gene>
    <name evidence="6" type="ORF">GCM10022277_25660</name>
</gene>
<evidence type="ECO:0000313" key="6">
    <source>
        <dbReference type="EMBL" id="GAA3928039.1"/>
    </source>
</evidence>
<feature type="domain" description="HTH lysR-type" evidence="5">
    <location>
        <begin position="8"/>
        <end position="65"/>
    </location>
</feature>
<evidence type="ECO:0000259" key="5">
    <source>
        <dbReference type="PROSITE" id="PS50931"/>
    </source>
</evidence>
<dbReference type="InterPro" id="IPR036388">
    <property type="entry name" value="WH-like_DNA-bd_sf"/>
</dbReference>
<keyword evidence="3" id="KW-0238">DNA-binding</keyword>
<evidence type="ECO:0000256" key="1">
    <source>
        <dbReference type="ARBA" id="ARBA00009437"/>
    </source>
</evidence>
<comment type="similarity">
    <text evidence="1">Belongs to the LysR transcriptional regulatory family.</text>
</comment>
<dbReference type="SUPFAM" id="SSF46785">
    <property type="entry name" value="Winged helix' DNA-binding domain"/>
    <property type="match status" value="1"/>
</dbReference>
<dbReference type="PANTHER" id="PTHR30537:SF3">
    <property type="entry name" value="TRANSCRIPTIONAL REGULATORY PROTEIN"/>
    <property type="match status" value="1"/>
</dbReference>
<keyword evidence="7" id="KW-1185">Reference proteome</keyword>
<dbReference type="EMBL" id="BAABBN010000007">
    <property type="protein sequence ID" value="GAA3928039.1"/>
    <property type="molecule type" value="Genomic_DNA"/>
</dbReference>
<dbReference type="PROSITE" id="PS50931">
    <property type="entry name" value="HTH_LYSR"/>
    <property type="match status" value="1"/>
</dbReference>
<organism evidence="6 7">
    <name type="scientific">Litoribacillus peritrichatus</name>
    <dbReference type="NCBI Taxonomy" id="718191"/>
    <lineage>
        <taxon>Bacteria</taxon>
        <taxon>Pseudomonadati</taxon>
        <taxon>Pseudomonadota</taxon>
        <taxon>Gammaproteobacteria</taxon>
        <taxon>Oceanospirillales</taxon>
        <taxon>Oceanospirillaceae</taxon>
        <taxon>Litoribacillus</taxon>
    </lineage>
</organism>
<keyword evidence="2" id="KW-0805">Transcription regulation</keyword>
<dbReference type="Pfam" id="PF03466">
    <property type="entry name" value="LysR_substrate"/>
    <property type="match status" value="1"/>
</dbReference>
<evidence type="ECO:0000256" key="4">
    <source>
        <dbReference type="ARBA" id="ARBA00023163"/>
    </source>
</evidence>
<sequence>MCMNAQIEQWDDIRIAYTVAKLGTLSAAAEALDIHHSTVLRRINGLEAKLNTRLFFRHARGYEPTEAGNALLQVATNIHQQLDTLSGRLVGSDQQVEGALMITTVNSVMALFTPWFAEFQQLYPSIRLEVSLDSRRLRLDYGEAHIAIRPGAQPSEPDYIAQKLMSMPSGLYASDQYITRYGLPASVDEMVTHHRFISGDPKKPIPFIQWIEKNVPPENIVYRAYDVVNGIEAVSAGIGIGGVNHPVAKLTPDLTPVLGPWTDWQTDYWLVTHLMMHRTARVQAFCDFMKQKFSQL</sequence>
<dbReference type="SUPFAM" id="SSF53850">
    <property type="entry name" value="Periplasmic binding protein-like II"/>
    <property type="match status" value="1"/>
</dbReference>
<dbReference type="InterPro" id="IPR036390">
    <property type="entry name" value="WH_DNA-bd_sf"/>
</dbReference>
<dbReference type="InterPro" id="IPR000847">
    <property type="entry name" value="LysR_HTH_N"/>
</dbReference>
<dbReference type="RefSeq" id="WP_344798934.1">
    <property type="nucleotide sequence ID" value="NZ_BAABBN010000007.1"/>
</dbReference>
<keyword evidence="4" id="KW-0804">Transcription</keyword>
<dbReference type="Gene3D" id="3.40.190.290">
    <property type="match status" value="1"/>
</dbReference>
<name>A0ABP7MQE1_9GAMM</name>
<accession>A0ABP7MQE1</accession>
<evidence type="ECO:0000256" key="2">
    <source>
        <dbReference type="ARBA" id="ARBA00023015"/>
    </source>
</evidence>
<dbReference type="Gene3D" id="1.10.10.10">
    <property type="entry name" value="Winged helix-like DNA-binding domain superfamily/Winged helix DNA-binding domain"/>
    <property type="match status" value="1"/>
</dbReference>
<evidence type="ECO:0000313" key="7">
    <source>
        <dbReference type="Proteomes" id="UP001501565"/>
    </source>
</evidence>
<dbReference type="Pfam" id="PF00126">
    <property type="entry name" value="HTH_1"/>
    <property type="match status" value="1"/>
</dbReference>
<dbReference type="InterPro" id="IPR005119">
    <property type="entry name" value="LysR_subst-bd"/>
</dbReference>
<protein>
    <submittedName>
        <fullName evidence="6">LysR family transcriptional regulator</fullName>
    </submittedName>
</protein>
<evidence type="ECO:0000256" key="3">
    <source>
        <dbReference type="ARBA" id="ARBA00023125"/>
    </source>
</evidence>
<dbReference type="InterPro" id="IPR058163">
    <property type="entry name" value="LysR-type_TF_proteobact-type"/>
</dbReference>